<dbReference type="InterPro" id="IPR003029">
    <property type="entry name" value="S1_domain"/>
</dbReference>
<keyword evidence="11" id="KW-0479">Metal-binding</keyword>
<dbReference type="InterPro" id="IPR048583">
    <property type="entry name" value="RNase_E_G_thioredoxin-like"/>
</dbReference>
<evidence type="ECO:0000256" key="14">
    <source>
        <dbReference type="ARBA" id="ARBA00022801"/>
    </source>
</evidence>
<evidence type="ECO:0000256" key="8">
    <source>
        <dbReference type="ARBA" id="ARBA00022552"/>
    </source>
</evidence>
<keyword evidence="12" id="KW-0699">rRNA-binding</keyword>
<dbReference type="InterPro" id="IPR012340">
    <property type="entry name" value="NA-bd_OB-fold"/>
</dbReference>
<keyword evidence="17" id="KW-0472">Membrane</keyword>
<evidence type="ECO:0000256" key="18">
    <source>
        <dbReference type="SAM" id="MobiDB-lite"/>
    </source>
</evidence>
<evidence type="ECO:0000256" key="7">
    <source>
        <dbReference type="ARBA" id="ARBA00022519"/>
    </source>
</evidence>
<dbReference type="InterPro" id="IPR004659">
    <property type="entry name" value="RNase_E/G"/>
</dbReference>
<dbReference type="NCBIfam" id="TIGR00757">
    <property type="entry name" value="RNaseEG"/>
    <property type="match status" value="1"/>
</dbReference>
<dbReference type="Pfam" id="PF10150">
    <property type="entry name" value="RNase_E_G"/>
    <property type="match status" value="1"/>
</dbReference>
<dbReference type="InterPro" id="IPR019307">
    <property type="entry name" value="RNA-bd_AU-1/RNase_E/G"/>
</dbReference>
<keyword evidence="5" id="KW-1003">Cell membrane</keyword>
<dbReference type="GO" id="GO:0046872">
    <property type="term" value="F:metal ion binding"/>
    <property type="evidence" value="ECO:0007669"/>
    <property type="project" value="UniProtKB-KW"/>
</dbReference>
<dbReference type="GO" id="GO:0008033">
    <property type="term" value="P:tRNA processing"/>
    <property type="evidence" value="ECO:0007669"/>
    <property type="project" value="UniProtKB-KW"/>
</dbReference>
<keyword evidence="7" id="KW-0997">Cell inner membrane</keyword>
<keyword evidence="16" id="KW-0694">RNA-binding</keyword>
<dbReference type="CDD" id="cd04453">
    <property type="entry name" value="S1_RNase_E"/>
    <property type="match status" value="1"/>
</dbReference>
<evidence type="ECO:0000256" key="1">
    <source>
        <dbReference type="ARBA" id="ARBA00001946"/>
    </source>
</evidence>
<keyword evidence="6" id="KW-0963">Cytoplasm</keyword>
<dbReference type="PANTHER" id="PTHR30001">
    <property type="entry name" value="RIBONUCLEASE"/>
    <property type="match status" value="1"/>
</dbReference>
<evidence type="ECO:0000256" key="11">
    <source>
        <dbReference type="ARBA" id="ARBA00022723"/>
    </source>
</evidence>
<dbReference type="EMBL" id="CP038231">
    <property type="protein sequence ID" value="QDH13836.1"/>
    <property type="molecule type" value="Genomic_DNA"/>
</dbReference>
<keyword evidence="14" id="KW-0378">Hydrolase</keyword>
<dbReference type="PROSITE" id="PS50126">
    <property type="entry name" value="S1"/>
    <property type="match status" value="1"/>
</dbReference>
<evidence type="ECO:0000256" key="3">
    <source>
        <dbReference type="ARBA" id="ARBA00005663"/>
    </source>
</evidence>
<dbReference type="OrthoDB" id="9804278at2"/>
<dbReference type="GO" id="GO:0005737">
    <property type="term" value="C:cytoplasm"/>
    <property type="evidence" value="ECO:0007669"/>
    <property type="project" value="UniProtKB-SubCell"/>
</dbReference>
<dbReference type="SUPFAM" id="SSF50249">
    <property type="entry name" value="Nucleic acid-binding proteins"/>
    <property type="match status" value="1"/>
</dbReference>
<organism evidence="20 21">
    <name type="scientific">Formicincola oecophyllae</name>
    <dbReference type="NCBI Taxonomy" id="2558361"/>
    <lineage>
        <taxon>Bacteria</taxon>
        <taxon>Pseudomonadati</taxon>
        <taxon>Pseudomonadota</taxon>
        <taxon>Alphaproteobacteria</taxon>
        <taxon>Acetobacterales</taxon>
        <taxon>Acetobacteraceae</taxon>
        <taxon>Formicincola</taxon>
    </lineage>
</organism>
<gene>
    <name evidence="20" type="ORF">E3E12_06150</name>
</gene>
<keyword evidence="13" id="KW-0255">Endonuclease</keyword>
<evidence type="ECO:0000313" key="20">
    <source>
        <dbReference type="EMBL" id="QDH13836.1"/>
    </source>
</evidence>
<evidence type="ECO:0000256" key="2">
    <source>
        <dbReference type="ARBA" id="ARBA00004496"/>
    </source>
</evidence>
<evidence type="ECO:0000256" key="13">
    <source>
        <dbReference type="ARBA" id="ARBA00022759"/>
    </source>
</evidence>
<evidence type="ECO:0000256" key="12">
    <source>
        <dbReference type="ARBA" id="ARBA00022730"/>
    </source>
</evidence>
<name>A0A4Y6UBI5_9PROT</name>
<dbReference type="GO" id="GO:0004519">
    <property type="term" value="F:endonuclease activity"/>
    <property type="evidence" value="ECO:0007669"/>
    <property type="project" value="UniProtKB-KW"/>
</dbReference>
<feature type="domain" description="S1 motif" evidence="19">
    <location>
        <begin position="40"/>
        <end position="74"/>
    </location>
</feature>
<evidence type="ECO:0000256" key="17">
    <source>
        <dbReference type="ARBA" id="ARBA00023136"/>
    </source>
</evidence>
<evidence type="ECO:0000256" key="4">
    <source>
        <dbReference type="ARBA" id="ARBA00017719"/>
    </source>
</evidence>
<comment type="cofactor">
    <cofactor evidence="1">
        <name>Mg(2+)</name>
        <dbReference type="ChEBI" id="CHEBI:18420"/>
    </cofactor>
</comment>
<evidence type="ECO:0000256" key="5">
    <source>
        <dbReference type="ARBA" id="ARBA00022475"/>
    </source>
</evidence>
<feature type="compositionally biased region" description="Low complexity" evidence="18">
    <location>
        <begin position="690"/>
        <end position="721"/>
    </location>
</feature>
<evidence type="ECO:0000256" key="16">
    <source>
        <dbReference type="ARBA" id="ARBA00022884"/>
    </source>
</evidence>
<keyword evidence="15" id="KW-0460">Magnesium</keyword>
<comment type="subcellular location">
    <subcellularLocation>
        <location evidence="2">Cytoplasm</location>
    </subcellularLocation>
</comment>
<dbReference type="PANTHER" id="PTHR30001:SF1">
    <property type="entry name" value="RIBONUCLEASE E_G-LIKE PROTEIN, CHLOROPLASTIC"/>
    <property type="match status" value="1"/>
</dbReference>
<protein>
    <recommendedName>
        <fullName evidence="4">Ribonuclease G</fullName>
    </recommendedName>
</protein>
<dbReference type="Pfam" id="PF20833">
    <property type="entry name" value="RNase_E_G_Thio"/>
    <property type="match status" value="1"/>
</dbReference>
<feature type="compositionally biased region" description="Basic and acidic residues" evidence="18">
    <location>
        <begin position="640"/>
        <end position="652"/>
    </location>
</feature>
<dbReference type="GO" id="GO:0004540">
    <property type="term" value="F:RNA nuclease activity"/>
    <property type="evidence" value="ECO:0007669"/>
    <property type="project" value="InterPro"/>
</dbReference>
<comment type="similarity">
    <text evidence="3">Belongs to the RNase E/G family. RNase G subfamily.</text>
</comment>
<dbReference type="KEGG" id="swf:E3E12_06150"/>
<dbReference type="GO" id="GO:0016787">
    <property type="term" value="F:hydrolase activity"/>
    <property type="evidence" value="ECO:0007669"/>
    <property type="project" value="UniProtKB-KW"/>
</dbReference>
<reference evidence="20 21" key="1">
    <citation type="submission" date="2019-03" db="EMBL/GenBank/DDBJ databases">
        <title>The complete genome sequence of Swingsia_sp. F3b2 LMG30590(T).</title>
        <authorList>
            <person name="Chua K.-O."/>
            <person name="Chan K.-G."/>
            <person name="See-Too W.-S."/>
        </authorList>
    </citation>
    <scope>NUCLEOTIDE SEQUENCE [LARGE SCALE GENOMIC DNA]</scope>
    <source>
        <strain evidence="20 21">F3b2</strain>
    </source>
</reference>
<dbReference type="Gene3D" id="3.40.1260.20">
    <property type="entry name" value="Ribonuclease E, catalytic domain"/>
    <property type="match status" value="1"/>
</dbReference>
<dbReference type="Gene3D" id="2.40.50.140">
    <property type="entry name" value="Nucleic acid-binding proteins"/>
    <property type="match status" value="1"/>
</dbReference>
<dbReference type="AlphaFoldDB" id="A0A4Y6UBI5"/>
<dbReference type="GO" id="GO:0019843">
    <property type="term" value="F:rRNA binding"/>
    <property type="evidence" value="ECO:0007669"/>
    <property type="project" value="UniProtKB-KW"/>
</dbReference>
<proteinExistence type="inferred from homology"/>
<evidence type="ECO:0000259" key="19">
    <source>
        <dbReference type="PROSITE" id="PS50126"/>
    </source>
</evidence>
<dbReference type="RefSeq" id="WP_141443544.1">
    <property type="nucleotide sequence ID" value="NZ_CP038231.1"/>
</dbReference>
<dbReference type="SMART" id="SM00316">
    <property type="entry name" value="S1"/>
    <property type="match status" value="1"/>
</dbReference>
<feature type="region of interest" description="Disordered" evidence="18">
    <location>
        <begin position="94"/>
        <end position="115"/>
    </location>
</feature>
<evidence type="ECO:0000313" key="21">
    <source>
        <dbReference type="Proteomes" id="UP000318709"/>
    </source>
</evidence>
<feature type="region of interest" description="Disordered" evidence="18">
    <location>
        <begin position="536"/>
        <end position="760"/>
    </location>
</feature>
<evidence type="ECO:0000256" key="6">
    <source>
        <dbReference type="ARBA" id="ARBA00022490"/>
    </source>
</evidence>
<evidence type="ECO:0000256" key="9">
    <source>
        <dbReference type="ARBA" id="ARBA00022694"/>
    </source>
</evidence>
<keyword evidence="10" id="KW-0540">Nuclease</keyword>
<sequence>MTKHMLIDATHAEETRVVVMDGKRIEEYDVETASRRQLKGNIYLGRVIRIEPSLQAAFVDYGGNRHGFLPFSEIHPDYFQMPDADRAMLAALQAEDRREAEDQGNASDNDEGPSRAARFLRNYKIQEVIRRRQPMLVQIVKDERGNKGASLTTCLSLAGRYCVFMPNALKPGGVSRKISSESDRRRLRDAISSLELPDSMAMIVRTAGAGQPSPEIVRDCDVLLQLWEDIRQRALEETAPALIYEEASLVKRAVRDMFTPDVADVTVDGEEAWNQCRAFAQVLMPNQAAQVKLWPQEGNQPLFAHHNVESRLDAMFSPTVQLESGGYIVINQTEALVAIDVNSGKSTSQRNVEDTAISTNLEAADEIARQLRLRDLAGLVVIDFIDMESSRHRTQVEKRLKDALRNDKARLQVGKISSFGLLEMSRQRLRPSLAENVFSTCPRCSGTGRVRSVESAALHVLRALDKDGAANQGGTVTVSIAPDVALYLLNAKRDHLDEIEQRHGLHVIFAADSGRFGESIQIERGEDEIVVQLDGTSAAASPRAESAGTPQEGRSSSHRTAPAAHERIIDVENTFNDAPPKPSPAPEPTRGKTSEAPSPAQAEGADAEPPRQRERGGRRRRSERQERPQERSEQQPAEQRPNRLQERPEGRGRTAPTPSADNGYLMPGMKRTRTRRLNDAPPAEEVASKAPAAEATNPAAQQPAPQPQRAPAAPVNTAAPKPQKEEKAAAPVTPENLAAPKPLDVDDVQPAQRRKGWWSR</sequence>
<keyword evidence="21" id="KW-1185">Reference proteome</keyword>
<evidence type="ECO:0000256" key="10">
    <source>
        <dbReference type="ARBA" id="ARBA00022722"/>
    </source>
</evidence>
<keyword evidence="8" id="KW-0698">rRNA processing</keyword>
<accession>A0A4Y6UBI5</accession>
<keyword evidence="9" id="KW-0819">tRNA processing</keyword>
<feature type="compositionally biased region" description="Basic and acidic residues" evidence="18">
    <location>
        <begin position="623"/>
        <end position="633"/>
    </location>
</feature>
<evidence type="ECO:0000256" key="15">
    <source>
        <dbReference type="ARBA" id="ARBA00022842"/>
    </source>
</evidence>
<dbReference type="Proteomes" id="UP000318709">
    <property type="component" value="Chromosome"/>
</dbReference>
<dbReference type="GO" id="GO:0006364">
    <property type="term" value="P:rRNA processing"/>
    <property type="evidence" value="ECO:0007669"/>
    <property type="project" value="UniProtKB-KW"/>
</dbReference>